<dbReference type="EMBL" id="RWJF01000001">
    <property type="protein sequence ID" value="RST30607.1"/>
    <property type="molecule type" value="Genomic_DNA"/>
</dbReference>
<evidence type="ECO:0000256" key="6">
    <source>
        <dbReference type="SAM" id="Phobius"/>
    </source>
</evidence>
<gene>
    <name evidence="7" type="ORF">HMF7854_06975</name>
</gene>
<evidence type="ECO:0000256" key="5">
    <source>
        <dbReference type="ARBA" id="ARBA00023136"/>
    </source>
</evidence>
<proteinExistence type="inferred from homology"/>
<evidence type="ECO:0000256" key="3">
    <source>
        <dbReference type="ARBA" id="ARBA00022692"/>
    </source>
</evidence>
<keyword evidence="3 6" id="KW-0812">Transmembrane</keyword>
<evidence type="ECO:0000256" key="1">
    <source>
        <dbReference type="ARBA" id="ARBA00004141"/>
    </source>
</evidence>
<name>A0A429V9T5_9SPHN</name>
<keyword evidence="4 6" id="KW-1133">Transmembrane helix</keyword>
<accession>A0A429V9T5</accession>
<keyword evidence="5 6" id="KW-0472">Membrane</keyword>
<dbReference type="AlphaFoldDB" id="A0A429V9T5"/>
<dbReference type="Pfam" id="PF03073">
    <property type="entry name" value="TspO_MBR"/>
    <property type="match status" value="1"/>
</dbReference>
<feature type="transmembrane region" description="Helical" evidence="6">
    <location>
        <begin position="53"/>
        <end position="75"/>
    </location>
</feature>
<keyword evidence="8" id="KW-1185">Reference proteome</keyword>
<organism evidence="7 8">
    <name type="scientific">Sphingomonas ginkgonis</name>
    <dbReference type="NCBI Taxonomy" id="2315330"/>
    <lineage>
        <taxon>Bacteria</taxon>
        <taxon>Pseudomonadati</taxon>
        <taxon>Pseudomonadota</taxon>
        <taxon>Alphaproteobacteria</taxon>
        <taxon>Sphingomonadales</taxon>
        <taxon>Sphingomonadaceae</taxon>
        <taxon>Sphingomonas</taxon>
    </lineage>
</organism>
<dbReference type="Proteomes" id="UP000274661">
    <property type="component" value="Unassembled WGS sequence"/>
</dbReference>
<protein>
    <submittedName>
        <fullName evidence="7">Tryptophan-rich sensory protein</fullName>
    </submittedName>
</protein>
<reference evidence="7 8" key="1">
    <citation type="submission" date="2018-12" db="EMBL/GenBank/DDBJ databases">
        <title>Sphingomonas sp. HMF7854 Genome sequencing and assembly.</title>
        <authorList>
            <person name="Cha I."/>
            <person name="Kang H."/>
            <person name="Kim H."/>
            <person name="Kang J."/>
            <person name="Joh K."/>
        </authorList>
    </citation>
    <scope>NUCLEOTIDE SEQUENCE [LARGE SCALE GENOMIC DNA]</scope>
    <source>
        <strain evidence="7 8">HMF7854</strain>
    </source>
</reference>
<dbReference type="RefSeq" id="WP_126718441.1">
    <property type="nucleotide sequence ID" value="NZ_RWJF01000001.1"/>
</dbReference>
<evidence type="ECO:0000313" key="8">
    <source>
        <dbReference type="Proteomes" id="UP000274661"/>
    </source>
</evidence>
<comment type="subcellular location">
    <subcellularLocation>
        <location evidence="1">Membrane</location>
        <topology evidence="1">Multi-pass membrane protein</topology>
    </subcellularLocation>
</comment>
<dbReference type="InterPro" id="IPR038330">
    <property type="entry name" value="TspO/MBR-related_sf"/>
</dbReference>
<sequence length="176" mass="18711">MATVPGSRPLLRTALVTVPAIVVLGFLSGWLSNSGFGNGWYEPLVKPSFQPPAIAFPIVWTTLYVLMGISLAIVLTLPPSAERRRGLALFAAQLVLNLAWSPIFFGAGAIDWGLLVILAMDVLVTATIVSFVRLRPLAGLLLLPYLAWLCLATALNHETGRLNPGADRAPLGLTGA</sequence>
<dbReference type="FunFam" id="1.20.1260.100:FF:000001">
    <property type="entry name" value="translocator protein 2"/>
    <property type="match status" value="1"/>
</dbReference>
<dbReference type="GO" id="GO:0016020">
    <property type="term" value="C:membrane"/>
    <property type="evidence" value="ECO:0007669"/>
    <property type="project" value="UniProtKB-SubCell"/>
</dbReference>
<comment type="similarity">
    <text evidence="2">Belongs to the TspO/BZRP family.</text>
</comment>
<dbReference type="PANTHER" id="PTHR10057">
    <property type="entry name" value="PERIPHERAL-TYPE BENZODIAZEPINE RECEPTOR"/>
    <property type="match status" value="1"/>
</dbReference>
<evidence type="ECO:0000256" key="4">
    <source>
        <dbReference type="ARBA" id="ARBA00022989"/>
    </source>
</evidence>
<feature type="transmembrane region" description="Helical" evidence="6">
    <location>
        <begin position="87"/>
        <end position="106"/>
    </location>
</feature>
<dbReference type="CDD" id="cd15904">
    <property type="entry name" value="TSPO_MBR"/>
    <property type="match status" value="1"/>
</dbReference>
<feature type="transmembrane region" description="Helical" evidence="6">
    <location>
        <begin position="137"/>
        <end position="155"/>
    </location>
</feature>
<dbReference type="PIRSF" id="PIRSF005859">
    <property type="entry name" value="PBR"/>
    <property type="match status" value="1"/>
</dbReference>
<evidence type="ECO:0000256" key="2">
    <source>
        <dbReference type="ARBA" id="ARBA00007524"/>
    </source>
</evidence>
<dbReference type="InterPro" id="IPR004307">
    <property type="entry name" value="TspO_MBR"/>
</dbReference>
<evidence type="ECO:0000313" key="7">
    <source>
        <dbReference type="EMBL" id="RST30607.1"/>
    </source>
</evidence>
<dbReference type="Gene3D" id="1.20.1260.100">
    <property type="entry name" value="TspO/MBR protein"/>
    <property type="match status" value="1"/>
</dbReference>
<comment type="caution">
    <text evidence="7">The sequence shown here is derived from an EMBL/GenBank/DDBJ whole genome shotgun (WGS) entry which is preliminary data.</text>
</comment>
<dbReference type="PANTHER" id="PTHR10057:SF0">
    <property type="entry name" value="TRANSLOCATOR PROTEIN"/>
    <property type="match status" value="1"/>
</dbReference>
<feature type="transmembrane region" description="Helical" evidence="6">
    <location>
        <begin position="12"/>
        <end position="33"/>
    </location>
</feature>
<dbReference type="GO" id="GO:0033013">
    <property type="term" value="P:tetrapyrrole metabolic process"/>
    <property type="evidence" value="ECO:0007669"/>
    <property type="project" value="UniProtKB-ARBA"/>
</dbReference>
<feature type="transmembrane region" description="Helical" evidence="6">
    <location>
        <begin position="112"/>
        <end position="132"/>
    </location>
</feature>
<dbReference type="OrthoDB" id="9795496at2"/>